<comment type="subcellular location">
    <subcellularLocation>
        <location evidence="1">Membrane</location>
        <topology evidence="1">Single-pass type I membrane protein</topology>
    </subcellularLocation>
</comment>
<evidence type="ECO:0000256" key="3">
    <source>
        <dbReference type="ARBA" id="ARBA00022679"/>
    </source>
</evidence>
<dbReference type="Pfam" id="PF00069">
    <property type="entry name" value="Pkinase"/>
    <property type="match status" value="1"/>
</dbReference>
<evidence type="ECO:0000313" key="15">
    <source>
        <dbReference type="Proteomes" id="UP000663760"/>
    </source>
</evidence>
<dbReference type="PROSITE" id="PS50011">
    <property type="entry name" value="PROTEIN_KINASE_DOM"/>
    <property type="match status" value="1"/>
</dbReference>
<keyword evidence="4" id="KW-0812">Transmembrane</keyword>
<reference evidence="14" key="1">
    <citation type="submission" date="2020-02" db="EMBL/GenBank/DDBJ databases">
        <authorList>
            <person name="Scholz U."/>
            <person name="Mascher M."/>
            <person name="Fiebig A."/>
        </authorList>
    </citation>
    <scope>NUCLEOTIDE SEQUENCE</scope>
</reference>
<dbReference type="InterPro" id="IPR000719">
    <property type="entry name" value="Prot_kinase_dom"/>
</dbReference>
<keyword evidence="11" id="KW-0675">Receptor</keyword>
<name>A0A7I8LA10_SPIIN</name>
<dbReference type="Proteomes" id="UP000663760">
    <property type="component" value="Chromosome 13"/>
</dbReference>
<evidence type="ECO:0000256" key="2">
    <source>
        <dbReference type="ARBA" id="ARBA00022614"/>
    </source>
</evidence>
<keyword evidence="7" id="KW-0547">Nucleotide-binding</keyword>
<dbReference type="SMART" id="SM00220">
    <property type="entry name" value="S_TKc"/>
    <property type="match status" value="1"/>
</dbReference>
<dbReference type="InterPro" id="IPR011009">
    <property type="entry name" value="Kinase-like_dom_sf"/>
</dbReference>
<dbReference type="GO" id="GO:0016020">
    <property type="term" value="C:membrane"/>
    <property type="evidence" value="ECO:0007669"/>
    <property type="project" value="UniProtKB-SubCell"/>
</dbReference>
<sequence length="305" mass="34047">MELATDFFNEENVIGSSHLSTVYKGRLEEGGGRAVAVKKLNQQQFPSETDKCFLTELKNLCHLRHRNLVKMVGYAWEAGRLKALSLELMENGSLERIIHDPLLDRSQWTLPERLRVCTSVAHGLAYLHSSYDFPVVHCDLKPSNILLDRDWEARVGDFGTARMLGVHLPQDDRDAISSSAFRGTIGYIAPEFAYQRKVTPKVDVYSFGVVVMELVTRRRPTGGMEEGGHPLTLPEFVAKAVGGRAGAVPGVLDPELELLDGEEAEVAVELLELALYCTRHEAEARPDMEEALSFLLKLRRELDGC</sequence>
<keyword evidence="6" id="KW-0677">Repeat</keyword>
<gene>
    <name evidence="14" type="ORF">SI8410_13017589</name>
</gene>
<dbReference type="OrthoDB" id="676979at2759"/>
<evidence type="ECO:0000259" key="13">
    <source>
        <dbReference type="PROSITE" id="PS50011"/>
    </source>
</evidence>
<dbReference type="Gene3D" id="1.10.510.10">
    <property type="entry name" value="Transferase(Phosphotransferase) domain 1"/>
    <property type="match status" value="1"/>
</dbReference>
<dbReference type="SUPFAM" id="SSF56112">
    <property type="entry name" value="Protein kinase-like (PK-like)"/>
    <property type="match status" value="1"/>
</dbReference>
<dbReference type="AlphaFoldDB" id="A0A7I8LA10"/>
<keyword evidence="10" id="KW-0472">Membrane</keyword>
<dbReference type="FunFam" id="1.10.510.10:FF:000388">
    <property type="entry name" value="Leucine-rich repeat receptor-like tyrosine-protein kinase PXC3"/>
    <property type="match status" value="1"/>
</dbReference>
<evidence type="ECO:0000256" key="8">
    <source>
        <dbReference type="ARBA" id="ARBA00022840"/>
    </source>
</evidence>
<dbReference type="Gene3D" id="3.30.200.20">
    <property type="entry name" value="Phosphorylase Kinase, domain 1"/>
    <property type="match status" value="1"/>
</dbReference>
<dbReference type="EMBL" id="LR746276">
    <property type="protein sequence ID" value="CAA7406911.1"/>
    <property type="molecule type" value="Genomic_DNA"/>
</dbReference>
<evidence type="ECO:0000313" key="14">
    <source>
        <dbReference type="EMBL" id="CAA7406911.1"/>
    </source>
</evidence>
<accession>A0A7I8LA10</accession>
<dbReference type="PANTHER" id="PTHR48055:SF57">
    <property type="entry name" value="PROTEIN KINASE DOMAIN-CONTAINING PROTEIN"/>
    <property type="match status" value="1"/>
</dbReference>
<dbReference type="GO" id="GO:0004672">
    <property type="term" value="F:protein kinase activity"/>
    <property type="evidence" value="ECO:0007669"/>
    <property type="project" value="InterPro"/>
</dbReference>
<evidence type="ECO:0000256" key="6">
    <source>
        <dbReference type="ARBA" id="ARBA00022737"/>
    </source>
</evidence>
<keyword evidence="3" id="KW-0808">Transferase</keyword>
<keyword evidence="12" id="KW-0325">Glycoprotein</keyword>
<dbReference type="CDD" id="cd14066">
    <property type="entry name" value="STKc_IRAK"/>
    <property type="match status" value="1"/>
</dbReference>
<dbReference type="InterPro" id="IPR008271">
    <property type="entry name" value="Ser/Thr_kinase_AS"/>
</dbReference>
<evidence type="ECO:0000256" key="4">
    <source>
        <dbReference type="ARBA" id="ARBA00022692"/>
    </source>
</evidence>
<evidence type="ECO:0000256" key="12">
    <source>
        <dbReference type="ARBA" id="ARBA00023180"/>
    </source>
</evidence>
<evidence type="ECO:0000256" key="1">
    <source>
        <dbReference type="ARBA" id="ARBA00004479"/>
    </source>
</evidence>
<evidence type="ECO:0000256" key="11">
    <source>
        <dbReference type="ARBA" id="ARBA00023170"/>
    </source>
</evidence>
<keyword evidence="2" id="KW-0433">Leucine-rich repeat</keyword>
<organism evidence="14 15">
    <name type="scientific">Spirodela intermedia</name>
    <name type="common">Intermediate duckweed</name>
    <dbReference type="NCBI Taxonomy" id="51605"/>
    <lineage>
        <taxon>Eukaryota</taxon>
        <taxon>Viridiplantae</taxon>
        <taxon>Streptophyta</taxon>
        <taxon>Embryophyta</taxon>
        <taxon>Tracheophyta</taxon>
        <taxon>Spermatophyta</taxon>
        <taxon>Magnoliopsida</taxon>
        <taxon>Liliopsida</taxon>
        <taxon>Araceae</taxon>
        <taxon>Lemnoideae</taxon>
        <taxon>Spirodela</taxon>
    </lineage>
</organism>
<evidence type="ECO:0000256" key="7">
    <source>
        <dbReference type="ARBA" id="ARBA00022741"/>
    </source>
</evidence>
<dbReference type="PROSITE" id="PS00108">
    <property type="entry name" value="PROTEIN_KINASE_ST"/>
    <property type="match status" value="1"/>
</dbReference>
<dbReference type="InterPro" id="IPR051564">
    <property type="entry name" value="LRR_receptor-like_kinase"/>
</dbReference>
<protein>
    <recommendedName>
        <fullName evidence="13">Protein kinase domain-containing protein</fullName>
    </recommendedName>
</protein>
<evidence type="ECO:0000256" key="10">
    <source>
        <dbReference type="ARBA" id="ARBA00023136"/>
    </source>
</evidence>
<keyword evidence="9" id="KW-1133">Transmembrane helix</keyword>
<evidence type="ECO:0000256" key="9">
    <source>
        <dbReference type="ARBA" id="ARBA00022989"/>
    </source>
</evidence>
<dbReference type="GO" id="GO:0005524">
    <property type="term" value="F:ATP binding"/>
    <property type="evidence" value="ECO:0007669"/>
    <property type="project" value="UniProtKB-KW"/>
</dbReference>
<keyword evidence="5" id="KW-0732">Signal</keyword>
<evidence type="ECO:0000256" key="5">
    <source>
        <dbReference type="ARBA" id="ARBA00022729"/>
    </source>
</evidence>
<keyword evidence="8" id="KW-0067">ATP-binding</keyword>
<feature type="domain" description="Protein kinase" evidence="13">
    <location>
        <begin position="8"/>
        <end position="298"/>
    </location>
</feature>
<dbReference type="PANTHER" id="PTHR48055">
    <property type="entry name" value="LEUCINE-RICH REPEAT RECEPTOR PROTEIN KINASE EMS1"/>
    <property type="match status" value="1"/>
</dbReference>
<proteinExistence type="predicted"/>
<keyword evidence="15" id="KW-1185">Reference proteome</keyword>